<gene>
    <name evidence="2" type="ORF">WKR92_00875</name>
</gene>
<dbReference type="Proteomes" id="UP001580928">
    <property type="component" value="Unassembled WGS sequence"/>
</dbReference>
<feature type="domain" description="Xylose isomerase-like TIM barrel" evidence="1">
    <location>
        <begin position="66"/>
        <end position="292"/>
    </location>
</feature>
<dbReference type="InterPro" id="IPR006311">
    <property type="entry name" value="TAT_signal"/>
</dbReference>
<dbReference type="SUPFAM" id="SSF51658">
    <property type="entry name" value="Xylose isomerase-like"/>
    <property type="match status" value="1"/>
</dbReference>
<evidence type="ECO:0000313" key="3">
    <source>
        <dbReference type="Proteomes" id="UP001580928"/>
    </source>
</evidence>
<evidence type="ECO:0000313" key="2">
    <source>
        <dbReference type="EMBL" id="MFB5944375.1"/>
    </source>
</evidence>
<keyword evidence="2" id="KW-0413">Isomerase</keyword>
<protein>
    <submittedName>
        <fullName evidence="2">Sugar phosphate isomerase/epimerase family protein</fullName>
    </submittedName>
</protein>
<keyword evidence="3" id="KW-1185">Reference proteome</keyword>
<sequence length="301" mass="33503">MENNKRREFLKQLGIGALGLTVLPSLPLDSFAAKKKMFFKISLAEWSLHRTINGGKLTNMEFPELAAKKFGIYGVEYVNQFFKDKAEDKTYLTELNQRAKDNGVTNVLIMIDGEGSLADINADVRNKSVENHYKWVEAAEFLGCKSIRVNAAGKGTPEQMKDAAVESLSKLSTFAKDYKINVIVENHGGLSSDGQWLSSVLAAVDMKNCGSLPDFGNFYEYDRYQGVADLMPFAKGVSAKTHDFTEDGYESGIDYMKMMKMVKDARYKGWVGIEYEGGNLSEEEGIIKSKKLLEMVGEALS</sequence>
<dbReference type="InterPro" id="IPR050312">
    <property type="entry name" value="IolE/XylAMocC-like"/>
</dbReference>
<organism evidence="2 3">
    <name type="scientific">Albibacterium profundi</name>
    <dbReference type="NCBI Taxonomy" id="3134906"/>
    <lineage>
        <taxon>Bacteria</taxon>
        <taxon>Pseudomonadati</taxon>
        <taxon>Bacteroidota</taxon>
        <taxon>Sphingobacteriia</taxon>
        <taxon>Sphingobacteriales</taxon>
        <taxon>Sphingobacteriaceae</taxon>
        <taxon>Albibacterium</taxon>
    </lineage>
</organism>
<dbReference type="PROSITE" id="PS51318">
    <property type="entry name" value="TAT"/>
    <property type="match status" value="1"/>
</dbReference>
<name>A0ABV5CCM7_9SPHI</name>
<comment type="caution">
    <text evidence="2">The sequence shown here is derived from an EMBL/GenBank/DDBJ whole genome shotgun (WGS) entry which is preliminary data.</text>
</comment>
<dbReference type="PANTHER" id="PTHR12110">
    <property type="entry name" value="HYDROXYPYRUVATE ISOMERASE"/>
    <property type="match status" value="1"/>
</dbReference>
<dbReference type="InterPro" id="IPR013022">
    <property type="entry name" value="Xyl_isomerase-like_TIM-brl"/>
</dbReference>
<dbReference type="InterPro" id="IPR036237">
    <property type="entry name" value="Xyl_isomerase-like_sf"/>
</dbReference>
<dbReference type="RefSeq" id="WP_375555957.1">
    <property type="nucleotide sequence ID" value="NZ_JBBVGT010000001.1"/>
</dbReference>
<reference evidence="2 3" key="1">
    <citation type="submission" date="2024-04" db="EMBL/GenBank/DDBJ databases">
        <title>Albibacterium profundi sp. nov., isolated from sediment of the Challenger Deep of Mariana Trench.</title>
        <authorList>
            <person name="Wang Y."/>
        </authorList>
    </citation>
    <scope>NUCLEOTIDE SEQUENCE [LARGE SCALE GENOMIC DNA]</scope>
    <source>
        <strain evidence="2 3">RHL897</strain>
    </source>
</reference>
<dbReference type="GO" id="GO:0016853">
    <property type="term" value="F:isomerase activity"/>
    <property type="evidence" value="ECO:0007669"/>
    <property type="project" value="UniProtKB-KW"/>
</dbReference>
<evidence type="ECO:0000259" key="1">
    <source>
        <dbReference type="Pfam" id="PF01261"/>
    </source>
</evidence>
<dbReference type="PANTHER" id="PTHR12110:SF53">
    <property type="entry name" value="BLR5974 PROTEIN"/>
    <property type="match status" value="1"/>
</dbReference>
<dbReference type="Pfam" id="PF01261">
    <property type="entry name" value="AP_endonuc_2"/>
    <property type="match status" value="1"/>
</dbReference>
<dbReference type="EMBL" id="JBBVGT010000001">
    <property type="protein sequence ID" value="MFB5944375.1"/>
    <property type="molecule type" value="Genomic_DNA"/>
</dbReference>
<proteinExistence type="predicted"/>
<dbReference type="Gene3D" id="3.20.20.150">
    <property type="entry name" value="Divalent-metal-dependent TIM barrel enzymes"/>
    <property type="match status" value="1"/>
</dbReference>
<accession>A0ABV5CCM7</accession>